<dbReference type="InterPro" id="IPR017441">
    <property type="entry name" value="Protein_kinase_ATP_BS"/>
</dbReference>
<keyword evidence="2 5" id="KW-0547">Nucleotide-binding</keyword>
<organism evidence="9 10">
    <name type="scientific">Myceligenerans crystallogenes</name>
    <dbReference type="NCBI Taxonomy" id="316335"/>
    <lineage>
        <taxon>Bacteria</taxon>
        <taxon>Bacillati</taxon>
        <taxon>Actinomycetota</taxon>
        <taxon>Actinomycetes</taxon>
        <taxon>Micrococcales</taxon>
        <taxon>Promicromonosporaceae</taxon>
        <taxon>Myceligenerans</taxon>
    </lineage>
</organism>
<evidence type="ECO:0000256" key="7">
    <source>
        <dbReference type="SAM" id="Phobius"/>
    </source>
</evidence>
<dbReference type="SUPFAM" id="SSF56112">
    <property type="entry name" value="Protein kinase-like (PK-like)"/>
    <property type="match status" value="1"/>
</dbReference>
<dbReference type="Gene3D" id="3.30.200.20">
    <property type="entry name" value="Phosphorylase Kinase, domain 1"/>
    <property type="match status" value="1"/>
</dbReference>
<evidence type="ECO:0000256" key="2">
    <source>
        <dbReference type="ARBA" id="ARBA00022741"/>
    </source>
</evidence>
<evidence type="ECO:0000256" key="4">
    <source>
        <dbReference type="ARBA" id="ARBA00022840"/>
    </source>
</evidence>
<keyword evidence="4 5" id="KW-0067">ATP-binding</keyword>
<dbReference type="InterPro" id="IPR008271">
    <property type="entry name" value="Ser/Thr_kinase_AS"/>
</dbReference>
<dbReference type="RefSeq" id="WP_344101746.1">
    <property type="nucleotide sequence ID" value="NZ_BAAANL010000003.1"/>
</dbReference>
<dbReference type="SMART" id="SM00220">
    <property type="entry name" value="S_TKc"/>
    <property type="match status" value="1"/>
</dbReference>
<comment type="caution">
    <text evidence="9">The sequence shown here is derived from an EMBL/GenBank/DDBJ whole genome shotgun (WGS) entry which is preliminary data.</text>
</comment>
<feature type="transmembrane region" description="Helical" evidence="7">
    <location>
        <begin position="404"/>
        <end position="425"/>
    </location>
</feature>
<feature type="binding site" evidence="5">
    <location>
        <position position="44"/>
    </location>
    <ligand>
        <name>ATP</name>
        <dbReference type="ChEBI" id="CHEBI:30616"/>
    </ligand>
</feature>
<gene>
    <name evidence="9" type="ORF">GCM10009751_17890</name>
</gene>
<evidence type="ECO:0000256" key="5">
    <source>
        <dbReference type="PROSITE-ProRule" id="PRU10141"/>
    </source>
</evidence>
<dbReference type="Pfam" id="PF00069">
    <property type="entry name" value="Pkinase"/>
    <property type="match status" value="1"/>
</dbReference>
<feature type="transmembrane region" description="Helical" evidence="7">
    <location>
        <begin position="374"/>
        <end position="392"/>
    </location>
</feature>
<keyword evidence="1" id="KW-0808">Transferase</keyword>
<dbReference type="EMBL" id="BAAANL010000003">
    <property type="protein sequence ID" value="GAA1860689.1"/>
    <property type="molecule type" value="Genomic_DNA"/>
</dbReference>
<dbReference type="PROSITE" id="PS50011">
    <property type="entry name" value="PROTEIN_KINASE_DOM"/>
    <property type="match status" value="1"/>
</dbReference>
<protein>
    <recommendedName>
        <fullName evidence="8">Protein kinase domain-containing protein</fullName>
    </recommendedName>
</protein>
<feature type="region of interest" description="Disordered" evidence="6">
    <location>
        <begin position="294"/>
        <end position="351"/>
    </location>
</feature>
<keyword evidence="7" id="KW-0812">Transmembrane</keyword>
<dbReference type="PROSITE" id="PS00107">
    <property type="entry name" value="PROTEIN_KINASE_ATP"/>
    <property type="match status" value="1"/>
</dbReference>
<dbReference type="CDD" id="cd14014">
    <property type="entry name" value="STKc_PknB_like"/>
    <property type="match status" value="1"/>
</dbReference>
<keyword evidence="3" id="KW-0418">Kinase</keyword>
<evidence type="ECO:0000256" key="1">
    <source>
        <dbReference type="ARBA" id="ARBA00022679"/>
    </source>
</evidence>
<evidence type="ECO:0000256" key="6">
    <source>
        <dbReference type="SAM" id="MobiDB-lite"/>
    </source>
</evidence>
<accession>A0ABN2NAN3</accession>
<keyword evidence="7" id="KW-1133">Transmembrane helix</keyword>
<dbReference type="InterPro" id="IPR011009">
    <property type="entry name" value="Kinase-like_dom_sf"/>
</dbReference>
<evidence type="ECO:0000313" key="10">
    <source>
        <dbReference type="Proteomes" id="UP001501094"/>
    </source>
</evidence>
<dbReference type="PANTHER" id="PTHR43289:SF34">
    <property type="entry name" value="SERINE_THREONINE-PROTEIN KINASE YBDM-RELATED"/>
    <property type="match status" value="1"/>
</dbReference>
<keyword evidence="10" id="KW-1185">Reference proteome</keyword>
<proteinExistence type="predicted"/>
<dbReference type="PROSITE" id="PS00108">
    <property type="entry name" value="PROTEIN_KINASE_ST"/>
    <property type="match status" value="1"/>
</dbReference>
<name>A0ABN2NAN3_9MICO</name>
<evidence type="ECO:0000259" key="8">
    <source>
        <dbReference type="PROSITE" id="PS50011"/>
    </source>
</evidence>
<feature type="domain" description="Protein kinase" evidence="8">
    <location>
        <begin position="16"/>
        <end position="270"/>
    </location>
</feature>
<dbReference type="InterPro" id="IPR000719">
    <property type="entry name" value="Prot_kinase_dom"/>
</dbReference>
<keyword evidence="7" id="KW-0472">Membrane</keyword>
<sequence>MPEPLRPNDPRRIGPYSIEARLGAGGMGNVYLGRTTGGFWVAVKVAKQEIADDPGFRRRFADEVRNAKRVDGLYTAAVHDSDVDADQPWVATEYVDAPTLAEYVERNGALPPGAVARLGAGIAEGLAAVHSKGILHRDLKPQNVLVTGNGPKVIDFGIARAMEETSHTPESKLVGTAAYMSPEQAMGSKDVGYPSDIHAFGAVLFYAATGHNLWGTGQPLAILRRVAHDEPDLSEITHPLLGVLLKSCLAKTPGARPGLDTLRRTLEPFALRGRPEDVTDVVAGGVTVPIGEVVRPGGAPGPGPGATPGPGAGGGTRPRSGATPVVAGGRPDGAGSAPPVLPPGRGAPVAREDPAPERFALTTAGMRCARVATYLGRILLLPLAVVAGAFLFQQFAYPPQGEGAPATTLVNLLPTALLLGLIYVTTRSRPRVHDRIELSADGIRVLDRRLLRLKDRTFFVPWMRLERARVVVEDDLCAVVVRFPQTSAAPVEIWGARHALYRHRLGYVLTWIRIRTPQQTATVRKLRDALERFAGLGYIPVSR</sequence>
<reference evidence="9 10" key="1">
    <citation type="journal article" date="2019" name="Int. J. Syst. Evol. Microbiol.">
        <title>The Global Catalogue of Microorganisms (GCM) 10K type strain sequencing project: providing services to taxonomists for standard genome sequencing and annotation.</title>
        <authorList>
            <consortium name="The Broad Institute Genomics Platform"/>
            <consortium name="The Broad Institute Genome Sequencing Center for Infectious Disease"/>
            <person name="Wu L."/>
            <person name="Ma J."/>
        </authorList>
    </citation>
    <scope>NUCLEOTIDE SEQUENCE [LARGE SCALE GENOMIC DNA]</scope>
    <source>
        <strain evidence="9 10">JCM 14326</strain>
    </source>
</reference>
<dbReference type="PANTHER" id="PTHR43289">
    <property type="entry name" value="MITOGEN-ACTIVATED PROTEIN KINASE KINASE KINASE 20-RELATED"/>
    <property type="match status" value="1"/>
</dbReference>
<dbReference type="Gene3D" id="1.10.510.10">
    <property type="entry name" value="Transferase(Phosphotransferase) domain 1"/>
    <property type="match status" value="1"/>
</dbReference>
<evidence type="ECO:0000313" key="9">
    <source>
        <dbReference type="EMBL" id="GAA1860689.1"/>
    </source>
</evidence>
<dbReference type="Proteomes" id="UP001501094">
    <property type="component" value="Unassembled WGS sequence"/>
</dbReference>
<evidence type="ECO:0000256" key="3">
    <source>
        <dbReference type="ARBA" id="ARBA00022777"/>
    </source>
</evidence>